<evidence type="ECO:0000259" key="1">
    <source>
        <dbReference type="Pfam" id="PF00534"/>
    </source>
</evidence>
<comment type="caution">
    <text evidence="3">The sequence shown here is derived from an EMBL/GenBank/DDBJ whole genome shotgun (WGS) entry which is preliminary data.</text>
</comment>
<name>A0ABT8WUH5_9FLAO</name>
<dbReference type="Pfam" id="PF13439">
    <property type="entry name" value="Glyco_transf_4"/>
    <property type="match status" value="1"/>
</dbReference>
<dbReference type="InterPro" id="IPR028098">
    <property type="entry name" value="Glyco_trans_4-like_N"/>
</dbReference>
<organism evidence="3 4">
    <name type="scientific">Flavivirga jejuensis</name>
    <dbReference type="NCBI Taxonomy" id="870487"/>
    <lineage>
        <taxon>Bacteria</taxon>
        <taxon>Pseudomonadati</taxon>
        <taxon>Bacteroidota</taxon>
        <taxon>Flavobacteriia</taxon>
        <taxon>Flavobacteriales</taxon>
        <taxon>Flavobacteriaceae</taxon>
        <taxon>Flavivirga</taxon>
    </lineage>
</organism>
<dbReference type="EMBL" id="JAUOEL010000008">
    <property type="protein sequence ID" value="MDO5976645.1"/>
    <property type="molecule type" value="Genomic_DNA"/>
</dbReference>
<dbReference type="PANTHER" id="PTHR12526:SF630">
    <property type="entry name" value="GLYCOSYLTRANSFERASE"/>
    <property type="match status" value="1"/>
</dbReference>
<dbReference type="CDD" id="cd03811">
    <property type="entry name" value="GT4_GT28_WabH-like"/>
    <property type="match status" value="1"/>
</dbReference>
<keyword evidence="3" id="KW-0808">Transferase</keyword>
<keyword evidence="4" id="KW-1185">Reference proteome</keyword>
<protein>
    <submittedName>
        <fullName evidence="3">Glycosyltransferase</fullName>
        <ecNumber evidence="3">2.4.-.-</ecNumber>
    </submittedName>
</protein>
<dbReference type="RefSeq" id="WP_303303953.1">
    <property type="nucleotide sequence ID" value="NZ_BAABDA010000007.1"/>
</dbReference>
<dbReference type="EC" id="2.4.-.-" evidence="3"/>
<dbReference type="InterPro" id="IPR001296">
    <property type="entry name" value="Glyco_trans_1"/>
</dbReference>
<evidence type="ECO:0000313" key="3">
    <source>
        <dbReference type="EMBL" id="MDO5976645.1"/>
    </source>
</evidence>
<dbReference type="GO" id="GO:0016757">
    <property type="term" value="F:glycosyltransferase activity"/>
    <property type="evidence" value="ECO:0007669"/>
    <property type="project" value="UniProtKB-KW"/>
</dbReference>
<dbReference type="Pfam" id="PF00534">
    <property type="entry name" value="Glycos_transf_1"/>
    <property type="match status" value="1"/>
</dbReference>
<feature type="domain" description="Glycosyltransferase subfamily 4-like N-terminal" evidence="2">
    <location>
        <begin position="13"/>
        <end position="160"/>
    </location>
</feature>
<accession>A0ABT8WUH5</accession>
<dbReference type="Gene3D" id="3.40.50.2000">
    <property type="entry name" value="Glycogen Phosphorylase B"/>
    <property type="match status" value="2"/>
</dbReference>
<reference evidence="3" key="1">
    <citation type="submission" date="2023-07" db="EMBL/GenBank/DDBJ databases">
        <title>Two novel species in the genus Flavivirga.</title>
        <authorList>
            <person name="Kwon K."/>
        </authorList>
    </citation>
    <scope>NUCLEOTIDE SEQUENCE</scope>
    <source>
        <strain evidence="3">KACC 14158</strain>
    </source>
</reference>
<proteinExistence type="predicted"/>
<gene>
    <name evidence="3" type="ORF">Q4Q40_20780</name>
</gene>
<keyword evidence="3" id="KW-0328">Glycosyltransferase</keyword>
<sequence>MRVLQLIDSLNAGGAERVAVNLANALSNKIEASFLCATRKEGLLKENLSNTVNYLFLNKTKTVDVGAIKRLNKFIKENKIQIIHAHSTSFFLAAIMKLFNRDISIIWHDHYGNSDFLQNRKFDTLKFCSKYFSHIFSVNRSLEAWAKQKLKIKAVSYLPNFAIMNKTLAVTDLKYLSGKRIVCLANLRPQKDHFTLLNAFKKVVELYPDWTLHCVGEDFNDDYSKSVKNKIDELDLNDSVSIYGSKSDVFNILSQCEIGILSSKSEGLPLALLEYGLSNLAVISTKVGECETLITNNDNGLLVEATKPDELSKAISLYIENVELRHTHASNYNKHILKNYSEKVQLQTILKTYINCIS</sequence>
<dbReference type="PANTHER" id="PTHR12526">
    <property type="entry name" value="GLYCOSYLTRANSFERASE"/>
    <property type="match status" value="1"/>
</dbReference>
<dbReference type="SUPFAM" id="SSF53756">
    <property type="entry name" value="UDP-Glycosyltransferase/glycogen phosphorylase"/>
    <property type="match status" value="1"/>
</dbReference>
<evidence type="ECO:0000313" key="4">
    <source>
        <dbReference type="Proteomes" id="UP001176806"/>
    </source>
</evidence>
<feature type="domain" description="Glycosyl transferase family 1" evidence="1">
    <location>
        <begin position="178"/>
        <end position="331"/>
    </location>
</feature>
<evidence type="ECO:0000259" key="2">
    <source>
        <dbReference type="Pfam" id="PF13439"/>
    </source>
</evidence>
<dbReference type="Proteomes" id="UP001176806">
    <property type="component" value="Unassembled WGS sequence"/>
</dbReference>